<keyword evidence="3 5" id="KW-1133">Transmembrane helix</keyword>
<evidence type="ECO:0000313" key="8">
    <source>
        <dbReference type="Proteomes" id="UP000298284"/>
    </source>
</evidence>
<sequence>MHRAGFFSFCMSTIRIQTAQNVVVEYDTASVGDRIVAQLIDWLVMGLWTLGVGFVLDKSLDSGTLKNTFFYVLVAAPLLVYHPACEIFFNGQSLGKQVRRIKVTRLDGSRPGLGDYLLRWLIGLFEIQITAGTVALLAALINGRGQRLGDLAAGTTVVSLRPSQQSNDFELTLVPPGYQIIFPQVAVLSDHDIALVRRLYQQAVARHNYTLLNDVANKVKTLTGIQTTLHDEPFLRTILRDHAALLQEESTR</sequence>
<comment type="caution">
    <text evidence="7">The sequence shown here is derived from an EMBL/GenBank/DDBJ whole genome shotgun (WGS) entry which is preliminary data.</text>
</comment>
<comment type="subcellular location">
    <subcellularLocation>
        <location evidence="1">Membrane</location>
        <topology evidence="1">Multi-pass membrane protein</topology>
    </subcellularLocation>
</comment>
<dbReference type="PANTHER" id="PTHR38480:SF1">
    <property type="entry name" value="SLR0254 PROTEIN"/>
    <property type="match status" value="1"/>
</dbReference>
<dbReference type="AlphaFoldDB" id="A0A4Z0MH43"/>
<protein>
    <submittedName>
        <fullName evidence="7">RDD family protein</fullName>
    </submittedName>
</protein>
<evidence type="ECO:0000313" key="7">
    <source>
        <dbReference type="EMBL" id="TGD78874.1"/>
    </source>
</evidence>
<dbReference type="InterPro" id="IPR010432">
    <property type="entry name" value="RDD"/>
</dbReference>
<evidence type="ECO:0000256" key="2">
    <source>
        <dbReference type="ARBA" id="ARBA00022692"/>
    </source>
</evidence>
<feature type="transmembrane region" description="Helical" evidence="5">
    <location>
        <begin position="35"/>
        <end position="56"/>
    </location>
</feature>
<feature type="transmembrane region" description="Helical" evidence="5">
    <location>
        <begin position="117"/>
        <end position="141"/>
    </location>
</feature>
<keyword evidence="8" id="KW-1185">Reference proteome</keyword>
<feature type="transmembrane region" description="Helical" evidence="5">
    <location>
        <begin position="68"/>
        <end position="89"/>
    </location>
</feature>
<evidence type="ECO:0000256" key="5">
    <source>
        <dbReference type="SAM" id="Phobius"/>
    </source>
</evidence>
<accession>A0A4Z0MH43</accession>
<keyword evidence="2 5" id="KW-0812">Transmembrane</keyword>
<dbReference type="OrthoDB" id="9814143at2"/>
<dbReference type="Pfam" id="PF06271">
    <property type="entry name" value="RDD"/>
    <property type="match status" value="1"/>
</dbReference>
<organism evidence="7 8">
    <name type="scientific">Hymenobacter wooponensis</name>
    <dbReference type="NCBI Taxonomy" id="1525360"/>
    <lineage>
        <taxon>Bacteria</taxon>
        <taxon>Pseudomonadati</taxon>
        <taxon>Bacteroidota</taxon>
        <taxon>Cytophagia</taxon>
        <taxon>Cytophagales</taxon>
        <taxon>Hymenobacteraceae</taxon>
        <taxon>Hymenobacter</taxon>
    </lineage>
</organism>
<feature type="domain" description="RDD" evidence="6">
    <location>
        <begin position="28"/>
        <end position="154"/>
    </location>
</feature>
<proteinExistence type="predicted"/>
<keyword evidence="4 5" id="KW-0472">Membrane</keyword>
<evidence type="ECO:0000256" key="3">
    <source>
        <dbReference type="ARBA" id="ARBA00022989"/>
    </source>
</evidence>
<dbReference type="GO" id="GO:0016020">
    <property type="term" value="C:membrane"/>
    <property type="evidence" value="ECO:0007669"/>
    <property type="project" value="UniProtKB-SubCell"/>
</dbReference>
<dbReference type="PANTHER" id="PTHR38480">
    <property type="entry name" value="SLR0254 PROTEIN"/>
    <property type="match status" value="1"/>
</dbReference>
<evidence type="ECO:0000256" key="4">
    <source>
        <dbReference type="ARBA" id="ARBA00023136"/>
    </source>
</evidence>
<reference evidence="7 8" key="1">
    <citation type="submission" date="2019-04" db="EMBL/GenBank/DDBJ databases">
        <authorList>
            <person name="Feng G."/>
            <person name="Zhang J."/>
            <person name="Zhu H."/>
        </authorList>
    </citation>
    <scope>NUCLEOTIDE SEQUENCE [LARGE SCALE GENOMIC DNA]</scope>
    <source>
        <strain evidence="7 8">JCM 19491</strain>
    </source>
</reference>
<dbReference type="EMBL" id="SRKZ01000005">
    <property type="protein sequence ID" value="TGD78874.1"/>
    <property type="molecule type" value="Genomic_DNA"/>
</dbReference>
<evidence type="ECO:0000259" key="6">
    <source>
        <dbReference type="Pfam" id="PF06271"/>
    </source>
</evidence>
<dbReference type="Proteomes" id="UP000298284">
    <property type="component" value="Unassembled WGS sequence"/>
</dbReference>
<evidence type="ECO:0000256" key="1">
    <source>
        <dbReference type="ARBA" id="ARBA00004141"/>
    </source>
</evidence>
<gene>
    <name evidence="7" type="ORF">EU557_18025</name>
</gene>
<name>A0A4Z0MH43_9BACT</name>